<dbReference type="AlphaFoldDB" id="A0A8J6M5R1"/>
<dbReference type="SUPFAM" id="SSF52374">
    <property type="entry name" value="Nucleotidylyl transferase"/>
    <property type="match status" value="1"/>
</dbReference>
<keyword evidence="2" id="KW-0820">tRNA-binding</keyword>
<feature type="binding site" evidence="2">
    <location>
        <position position="187"/>
    </location>
    <ligand>
        <name>ATP</name>
        <dbReference type="ChEBI" id="CHEBI:30616"/>
    </ligand>
</feature>
<evidence type="ECO:0000313" key="3">
    <source>
        <dbReference type="EMBL" id="MBC5721779.1"/>
    </source>
</evidence>
<evidence type="ECO:0000256" key="1">
    <source>
        <dbReference type="ARBA" id="ARBA00022694"/>
    </source>
</evidence>
<proteinExistence type="inferred from homology"/>
<reference evidence="3" key="1">
    <citation type="submission" date="2020-08" db="EMBL/GenBank/DDBJ databases">
        <title>Genome public.</title>
        <authorList>
            <person name="Liu C."/>
            <person name="Sun Q."/>
        </authorList>
    </citation>
    <scope>NUCLEOTIDE SEQUENCE</scope>
    <source>
        <strain evidence="3">NSJ-23</strain>
    </source>
</reference>
<evidence type="ECO:0000313" key="4">
    <source>
        <dbReference type="Proteomes" id="UP000628736"/>
    </source>
</evidence>
<dbReference type="GO" id="GO:0000049">
    <property type="term" value="F:tRNA binding"/>
    <property type="evidence" value="ECO:0007669"/>
    <property type="project" value="UniProtKB-KW"/>
</dbReference>
<keyword evidence="4" id="KW-1185">Reference proteome</keyword>
<keyword evidence="2" id="KW-0963">Cytoplasm</keyword>
<dbReference type="PANTHER" id="PTHR37825:SF1">
    <property type="entry name" value="TRNA(MET) CYTIDINE ACETATE LIGASE"/>
    <property type="match status" value="1"/>
</dbReference>
<dbReference type="InterPro" id="IPR014729">
    <property type="entry name" value="Rossmann-like_a/b/a_fold"/>
</dbReference>
<dbReference type="EC" id="6.3.4.-" evidence="2"/>
<dbReference type="GO" id="GO:0005737">
    <property type="term" value="C:cytoplasm"/>
    <property type="evidence" value="ECO:0007669"/>
    <property type="project" value="UniProtKB-SubCell"/>
</dbReference>
<feature type="binding site" evidence="2">
    <location>
        <begin position="7"/>
        <end position="20"/>
    </location>
    <ligand>
        <name>ATP</name>
        <dbReference type="ChEBI" id="CHEBI:30616"/>
    </ligand>
</feature>
<keyword evidence="2" id="KW-0436">Ligase</keyword>
<comment type="caution">
    <text evidence="3">The sequence shown here is derived from an EMBL/GenBank/DDBJ whole genome shotgun (WGS) entry which is preliminary data.</text>
</comment>
<name>A0A8J6M5R1_9FIRM</name>
<feature type="binding site" evidence="2">
    <location>
        <position position="162"/>
    </location>
    <ligand>
        <name>ATP</name>
        <dbReference type="ChEBI" id="CHEBI:30616"/>
    </ligand>
</feature>
<gene>
    <name evidence="2" type="primary">tmcAL</name>
    <name evidence="3" type="ORF">H8S11_02950</name>
</gene>
<dbReference type="GO" id="GO:0006400">
    <property type="term" value="P:tRNA modification"/>
    <property type="evidence" value="ECO:0007669"/>
    <property type="project" value="UniProtKB-UniRule"/>
</dbReference>
<keyword evidence="2" id="KW-0694">RNA-binding</keyword>
<dbReference type="HAMAP" id="MF_01539">
    <property type="entry name" value="TmcAL"/>
    <property type="match status" value="1"/>
</dbReference>
<dbReference type="Pfam" id="PF05636">
    <property type="entry name" value="HIGH_NTase1"/>
    <property type="match status" value="1"/>
</dbReference>
<dbReference type="RefSeq" id="WP_186852113.1">
    <property type="nucleotide sequence ID" value="NZ_JACOPO010000001.1"/>
</dbReference>
<dbReference type="PANTHER" id="PTHR37825">
    <property type="entry name" value="TRNA(MET) CYTIDINE ACETATE LIGASE"/>
    <property type="match status" value="1"/>
</dbReference>
<protein>
    <recommendedName>
        <fullName evidence="2">tRNA(Met) cytidine acetate ligase</fullName>
        <ecNumber evidence="2">6.3.4.-</ecNumber>
    </recommendedName>
</protein>
<evidence type="ECO:0000256" key="2">
    <source>
        <dbReference type="HAMAP-Rule" id="MF_01539"/>
    </source>
</evidence>
<dbReference type="EMBL" id="JACOPO010000001">
    <property type="protein sequence ID" value="MBC5721779.1"/>
    <property type="molecule type" value="Genomic_DNA"/>
</dbReference>
<comment type="catalytic activity">
    <reaction evidence="2">
        <text>cytidine(34) in elongator tRNA(Met) + acetate + ATP = N(4)-acetylcytidine(34) in elongator tRNA(Met) + AMP + diphosphate</text>
        <dbReference type="Rhea" id="RHEA:58144"/>
        <dbReference type="Rhea" id="RHEA-COMP:10693"/>
        <dbReference type="Rhea" id="RHEA-COMP:10694"/>
        <dbReference type="ChEBI" id="CHEBI:30089"/>
        <dbReference type="ChEBI" id="CHEBI:30616"/>
        <dbReference type="ChEBI" id="CHEBI:33019"/>
        <dbReference type="ChEBI" id="CHEBI:74900"/>
        <dbReference type="ChEBI" id="CHEBI:82748"/>
        <dbReference type="ChEBI" id="CHEBI:456215"/>
    </reaction>
</comment>
<dbReference type="GO" id="GO:0016879">
    <property type="term" value="F:ligase activity, forming carbon-nitrogen bonds"/>
    <property type="evidence" value="ECO:0007669"/>
    <property type="project" value="UniProtKB-UniRule"/>
</dbReference>
<accession>A0A8J6M5R1</accession>
<dbReference type="Gene3D" id="3.40.50.620">
    <property type="entry name" value="HUPs"/>
    <property type="match status" value="1"/>
</dbReference>
<keyword evidence="1 2" id="KW-0819">tRNA processing</keyword>
<dbReference type="Proteomes" id="UP000628736">
    <property type="component" value="Unassembled WGS sequence"/>
</dbReference>
<comment type="subcellular location">
    <subcellularLocation>
        <location evidence="2">Cytoplasm</location>
    </subcellularLocation>
</comment>
<comment type="function">
    <text evidence="2">Catalyzes the formation of N(4)-acetylcytidine (ac(4)C) at the wobble position of elongator tRNA(Met), using acetate and ATP as substrates. First activates an acetate ion to form acetyladenylate (Ac-AMP) and then transfers the acetyl group to tRNA to form ac(4)C34.</text>
</comment>
<keyword evidence="2" id="KW-0547">Nucleotide-binding</keyword>
<sequence>MRVIGIVAEYNPFHTGHQYQISESRRAVGGEAGVVAVMSGNWVQQAGCAITDKWNRARLALMGGVDLVLELPTVWAVSSAESFAQGAVDLLDATGVVDVLSFGSECGDVDRLQRVAVCLNSPVYETGVRRFVDEGMPFASSRQETVRSILGPDSSELLSAPNNNLGVEYLRELDRLKSSILPMTVRREGAPHGVLLKVAEHPRFLSATQLRAFLEQGSWEAAQLYLPQGGLEVLKEGWHGSPSLKRVERGLLANLRAMTAENWAKLPDSGAAEGASVRLERAGRNCRSLEEFFHLAKPRHWTASRTRRLLTWAYLGLTEADRPDNPPYLRVLGLNARGQAILKKMKSQASLPILTKPAHAKALDEVGRSLFAQEARCTDLYDLCLESVPVPGREWTSGPVVVGN</sequence>
<keyword evidence="2" id="KW-0067">ATP-binding</keyword>
<comment type="caution">
    <text evidence="2">Lacks conserved residue(s) required for the propagation of feature annotation.</text>
</comment>
<dbReference type="GO" id="GO:0005524">
    <property type="term" value="F:ATP binding"/>
    <property type="evidence" value="ECO:0007669"/>
    <property type="project" value="UniProtKB-KW"/>
</dbReference>
<feature type="binding site" evidence="2">
    <location>
        <position position="103"/>
    </location>
    <ligand>
        <name>ATP</name>
        <dbReference type="ChEBI" id="CHEBI:30616"/>
    </ligand>
</feature>
<comment type="similarity">
    <text evidence="2">Belongs to the TmcAL family.</text>
</comment>
<dbReference type="InterPro" id="IPR008513">
    <property type="entry name" value="tRNA(Met)_cyd_acetate_ligase"/>
</dbReference>
<organism evidence="3 4">
    <name type="scientific">Flintibacter hominis</name>
    <dbReference type="NCBI Taxonomy" id="2763048"/>
    <lineage>
        <taxon>Bacteria</taxon>
        <taxon>Bacillati</taxon>
        <taxon>Bacillota</taxon>
        <taxon>Clostridia</taxon>
        <taxon>Eubacteriales</taxon>
        <taxon>Flintibacter</taxon>
    </lineage>
</organism>